<evidence type="ECO:0000256" key="2">
    <source>
        <dbReference type="PROSITE-ProRule" id="PRU00169"/>
    </source>
</evidence>
<dbReference type="EMBL" id="FNCV01000001">
    <property type="protein sequence ID" value="SDG43870.1"/>
    <property type="molecule type" value="Genomic_DNA"/>
</dbReference>
<dbReference type="InterPro" id="IPR050595">
    <property type="entry name" value="Bact_response_regulator"/>
</dbReference>
<evidence type="ECO:0000313" key="5">
    <source>
        <dbReference type="Proteomes" id="UP000217076"/>
    </source>
</evidence>
<dbReference type="STRING" id="83401.SAMN05421742_101248"/>
<keyword evidence="1 2" id="KW-0597">Phosphoprotein</keyword>
<feature type="modified residue" description="4-aspartylphosphate" evidence="2">
    <location>
        <position position="77"/>
    </location>
</feature>
<dbReference type="PANTHER" id="PTHR44591:SF3">
    <property type="entry name" value="RESPONSE REGULATORY DOMAIN-CONTAINING PROTEIN"/>
    <property type="match status" value="1"/>
</dbReference>
<reference evidence="5" key="1">
    <citation type="submission" date="2016-10" db="EMBL/GenBank/DDBJ databases">
        <authorList>
            <person name="Varghese N."/>
            <person name="Submissions S."/>
        </authorList>
    </citation>
    <scope>NUCLEOTIDE SEQUENCE [LARGE SCALE GENOMIC DNA]</scope>
    <source>
        <strain evidence="5">930I</strain>
    </source>
</reference>
<dbReference type="GO" id="GO:0000160">
    <property type="term" value="P:phosphorelay signal transduction system"/>
    <property type="evidence" value="ECO:0007669"/>
    <property type="project" value="InterPro"/>
</dbReference>
<dbReference type="OrthoDB" id="9786548at2"/>
<dbReference type="SUPFAM" id="SSF52172">
    <property type="entry name" value="CheY-like"/>
    <property type="match status" value="1"/>
</dbReference>
<dbReference type="Proteomes" id="UP000217076">
    <property type="component" value="Unassembled WGS sequence"/>
</dbReference>
<evidence type="ECO:0000256" key="1">
    <source>
        <dbReference type="ARBA" id="ARBA00022553"/>
    </source>
</evidence>
<dbReference type="RefSeq" id="WP_092614169.1">
    <property type="nucleotide sequence ID" value="NZ_FNCV01000001.1"/>
</dbReference>
<feature type="domain" description="Response regulatory" evidence="3">
    <location>
        <begin position="15"/>
        <end position="142"/>
    </location>
</feature>
<dbReference type="SMART" id="SM00448">
    <property type="entry name" value="REC"/>
    <property type="match status" value="1"/>
</dbReference>
<dbReference type="InterPro" id="IPR011006">
    <property type="entry name" value="CheY-like_superfamily"/>
</dbReference>
<evidence type="ECO:0000313" key="4">
    <source>
        <dbReference type="EMBL" id="SDG43870.1"/>
    </source>
</evidence>
<name>A0A1G7UAU1_9PROT</name>
<proteinExistence type="predicted"/>
<evidence type="ECO:0000259" key="3">
    <source>
        <dbReference type="PROSITE" id="PS50110"/>
    </source>
</evidence>
<sequence>MTPLSGNWPAVDLEHVLLIEDDPDIRQVVGLALGDVGGLRVSACDGGQSALDTLDGWLAEPPADDWMHRLPQLILLDLMMPGMDGRQTLAHLGARSTLAGLPVVMMTARAHAPAGVPGEGTIGLIAKPFDPMTLADRVRDLWEAARRPGQWPWHRPPVATGGGV</sequence>
<dbReference type="Gene3D" id="3.40.50.2300">
    <property type="match status" value="1"/>
</dbReference>
<protein>
    <submittedName>
        <fullName evidence="4">Response regulator receiver domain-containing protein</fullName>
    </submittedName>
</protein>
<keyword evidence="5" id="KW-1185">Reference proteome</keyword>
<dbReference type="PROSITE" id="PS50110">
    <property type="entry name" value="RESPONSE_REGULATORY"/>
    <property type="match status" value="1"/>
</dbReference>
<dbReference type="AlphaFoldDB" id="A0A1G7UAU1"/>
<dbReference type="InterPro" id="IPR001789">
    <property type="entry name" value="Sig_transdc_resp-reg_receiver"/>
</dbReference>
<dbReference type="Pfam" id="PF00072">
    <property type="entry name" value="Response_reg"/>
    <property type="match status" value="1"/>
</dbReference>
<gene>
    <name evidence="4" type="ORF">SAMN05421742_101248</name>
</gene>
<accession>A0A1G7UAU1</accession>
<organism evidence="4 5">
    <name type="scientific">Roseospirillum parvum</name>
    <dbReference type="NCBI Taxonomy" id="83401"/>
    <lineage>
        <taxon>Bacteria</taxon>
        <taxon>Pseudomonadati</taxon>
        <taxon>Pseudomonadota</taxon>
        <taxon>Alphaproteobacteria</taxon>
        <taxon>Rhodospirillales</taxon>
        <taxon>Rhodospirillaceae</taxon>
        <taxon>Roseospirillum</taxon>
    </lineage>
</organism>
<dbReference type="PANTHER" id="PTHR44591">
    <property type="entry name" value="STRESS RESPONSE REGULATOR PROTEIN 1"/>
    <property type="match status" value="1"/>
</dbReference>